<dbReference type="InterPro" id="IPR013783">
    <property type="entry name" value="Ig-like_fold"/>
</dbReference>
<dbReference type="Gene3D" id="3.40.50.410">
    <property type="entry name" value="von Willebrand factor, type A domain"/>
    <property type="match status" value="1"/>
</dbReference>
<reference evidence="4 5" key="1">
    <citation type="submission" date="2022-06" db="EMBL/GenBank/DDBJ databases">
        <title>Genomic Encyclopedia of Archaeal and Bacterial Type Strains, Phase II (KMG-II): from individual species to whole genera.</title>
        <authorList>
            <person name="Goeker M."/>
        </authorList>
    </citation>
    <scope>NUCLEOTIDE SEQUENCE [LARGE SCALE GENOMIC DNA]</scope>
    <source>
        <strain evidence="4 5">DSM 44255</strain>
    </source>
</reference>
<dbReference type="SUPFAM" id="SSF53300">
    <property type="entry name" value="vWA-like"/>
    <property type="match status" value="1"/>
</dbReference>
<comment type="caution">
    <text evidence="4">The sequence shown here is derived from an EMBL/GenBank/DDBJ whole genome shotgun (WGS) entry which is preliminary data.</text>
</comment>
<feature type="compositionally biased region" description="Low complexity" evidence="1">
    <location>
        <begin position="27"/>
        <end position="59"/>
    </location>
</feature>
<accession>A0ABT1IFS9</accession>
<sequence>MTRSTIRAAAALLGALLLGAPVVGPGPAAAARQPDTTHTPITDPPITSTYEPPSTTQPPTTQPPTQPPTTQPPTTQPPTTQPPAPGPTTVTVSISEPSEGAVLPPGTVTVRGTAAVGDSSLPPDTALVLVVDMSNSTTNPCAPGNVLTCEIAAGTGLLFQAARQGSVGSVAVVAFAETAVAADLSPPVNADRNPYDEYVVPGTDANHDELPDTSTVLLSLDNALPTGRVGDFTTRLIGSNGTHFPNAVIEAKRVAATMPQRNKLIVLMSDGANTGGSTEQALEPITSTIRFHTFAVGANAQCGSPTEPTSLAYIGARTNGGCFAVPVPANLPNVLPNLVRSSLDAVWISVDGGPRRQVVVPGLPHDGPYTTPYETTVDNLAPGTHRICVTATGKDLHGEGSAEQCRSITVNRPPQLNAGGPYQGFEDTDVPVVGTFTDTDGLSQTTTWSISPAPGTNDEAECRFANPAALRTTVRCDRYGTYVLTLNGSDGVNQAEPASTTLTLRNAGPEVDAGGPYTGQEDTAVGIVGTVVDPDSPELDVTWSVEPPTDTSPEPPCTFTDSTTLSTMVTCAEPGTYPLVLTVDDGVNPPVSDRAELTVTAAPVPRGALSVGLTVEPSPGYVGGAPVTVTYTVRNGGPVPMPGVRLTAPVPSGLAAGTPAGCPTPCALGTLAPGQVVLVQAAYLATAAVDVPITATVTTTGPDTDPNDNTAADRVVVRQPVLRVDPTAGPQGAVTNAYGTDFPPDATVRLSWDVGISETPGTVRVRQDGTFTSQVLVFHKDALGPRVLAADPSAGAPFGRVVAGGYVVITRSLKPVVFGDPRSFVLR</sequence>
<dbReference type="Pfam" id="PF01345">
    <property type="entry name" value="DUF11"/>
    <property type="match status" value="1"/>
</dbReference>
<name>A0ABT1IFS9_9PSEU</name>
<keyword evidence="5" id="KW-1185">Reference proteome</keyword>
<dbReference type="InterPro" id="IPR001434">
    <property type="entry name" value="OmcB-like_DUF11"/>
</dbReference>
<protein>
    <submittedName>
        <fullName evidence="4">von Willebrand factor type A domain-containing protein</fullName>
    </submittedName>
</protein>
<feature type="compositionally biased region" description="Pro residues" evidence="1">
    <location>
        <begin position="60"/>
        <end position="86"/>
    </location>
</feature>
<dbReference type="Gene3D" id="2.60.40.10">
    <property type="entry name" value="Immunoglobulins"/>
    <property type="match status" value="1"/>
</dbReference>
<keyword evidence="2" id="KW-0732">Signal</keyword>
<evidence type="ECO:0000259" key="3">
    <source>
        <dbReference type="Pfam" id="PF01345"/>
    </source>
</evidence>
<evidence type="ECO:0000256" key="1">
    <source>
        <dbReference type="SAM" id="MobiDB-lite"/>
    </source>
</evidence>
<evidence type="ECO:0000313" key="5">
    <source>
        <dbReference type="Proteomes" id="UP001205185"/>
    </source>
</evidence>
<evidence type="ECO:0000256" key="2">
    <source>
        <dbReference type="SAM" id="SignalP"/>
    </source>
</evidence>
<dbReference type="EMBL" id="JAMTCO010000009">
    <property type="protein sequence ID" value="MCP2271490.1"/>
    <property type="molecule type" value="Genomic_DNA"/>
</dbReference>
<feature type="chain" id="PRO_5046191528" evidence="2">
    <location>
        <begin position="31"/>
        <end position="827"/>
    </location>
</feature>
<organism evidence="4 5">
    <name type="scientific">Actinokineospora diospyrosa</name>
    <dbReference type="NCBI Taxonomy" id="103728"/>
    <lineage>
        <taxon>Bacteria</taxon>
        <taxon>Bacillati</taxon>
        <taxon>Actinomycetota</taxon>
        <taxon>Actinomycetes</taxon>
        <taxon>Pseudonocardiales</taxon>
        <taxon>Pseudonocardiaceae</taxon>
        <taxon>Actinokineospora</taxon>
    </lineage>
</organism>
<evidence type="ECO:0000313" key="4">
    <source>
        <dbReference type="EMBL" id="MCP2271490.1"/>
    </source>
</evidence>
<feature type="signal peptide" evidence="2">
    <location>
        <begin position="1"/>
        <end position="30"/>
    </location>
</feature>
<gene>
    <name evidence="4" type="ORF">LV75_004004</name>
</gene>
<dbReference type="InterPro" id="IPR036465">
    <property type="entry name" value="vWFA_dom_sf"/>
</dbReference>
<proteinExistence type="predicted"/>
<feature type="domain" description="DUF11" evidence="3">
    <location>
        <begin position="609"/>
        <end position="712"/>
    </location>
</feature>
<feature type="region of interest" description="Disordered" evidence="1">
    <location>
        <begin position="27"/>
        <end position="91"/>
    </location>
</feature>
<dbReference type="Proteomes" id="UP001205185">
    <property type="component" value="Unassembled WGS sequence"/>
</dbReference>
<dbReference type="RefSeq" id="WP_253888434.1">
    <property type="nucleotide sequence ID" value="NZ_BAAAVB010000005.1"/>
</dbReference>